<reference evidence="1 2" key="1">
    <citation type="submission" date="2018-04" db="EMBL/GenBank/DDBJ databases">
        <title>Genomic Encyclopedia of Archaeal and Bacterial Type Strains, Phase II (KMG-II): from individual species to whole genera.</title>
        <authorList>
            <person name="Goeker M."/>
        </authorList>
    </citation>
    <scope>NUCLEOTIDE SEQUENCE [LARGE SCALE GENOMIC DNA]</scope>
    <source>
        <strain evidence="1 2">DSM 100977</strain>
    </source>
</reference>
<keyword evidence="2" id="KW-1185">Reference proteome</keyword>
<proteinExistence type="predicted"/>
<sequence length="107" mass="11950">MGSLLRVLKEIRWRLDRMDWERISEHCTDAQAIVATLQSSSSVEISEEGSKALAGMATQMAWLSKLSDKALHEDGPIDQVKVKNMLNRNTLKATALQVELKEKALNA</sequence>
<gene>
    <name evidence="1" type="ORF">C8N43_0041</name>
</gene>
<dbReference type="Proteomes" id="UP000243978">
    <property type="component" value="Unassembled WGS sequence"/>
</dbReference>
<protein>
    <submittedName>
        <fullName evidence="1">Uncharacterized protein</fullName>
    </submittedName>
</protein>
<dbReference type="EMBL" id="QBKS01000001">
    <property type="protein sequence ID" value="PTX55407.1"/>
    <property type="molecule type" value="Genomic_DNA"/>
</dbReference>
<dbReference type="AlphaFoldDB" id="A0A2T6BH76"/>
<accession>A0A2T6BH76</accession>
<organism evidence="1 2">
    <name type="scientific">Litoreibacter ponti</name>
    <dbReference type="NCBI Taxonomy" id="1510457"/>
    <lineage>
        <taxon>Bacteria</taxon>
        <taxon>Pseudomonadati</taxon>
        <taxon>Pseudomonadota</taxon>
        <taxon>Alphaproteobacteria</taxon>
        <taxon>Rhodobacterales</taxon>
        <taxon>Roseobacteraceae</taxon>
        <taxon>Litoreibacter</taxon>
    </lineage>
</organism>
<evidence type="ECO:0000313" key="1">
    <source>
        <dbReference type="EMBL" id="PTX55407.1"/>
    </source>
</evidence>
<evidence type="ECO:0000313" key="2">
    <source>
        <dbReference type="Proteomes" id="UP000243978"/>
    </source>
</evidence>
<comment type="caution">
    <text evidence="1">The sequence shown here is derived from an EMBL/GenBank/DDBJ whole genome shotgun (WGS) entry which is preliminary data.</text>
</comment>
<name>A0A2T6BH76_9RHOB</name>